<gene>
    <name evidence="2" type="ORF">H8710_04075</name>
</gene>
<organism evidence="2 3">
    <name type="scientific">Fumia xinanensis</name>
    <dbReference type="NCBI Taxonomy" id="2763659"/>
    <lineage>
        <taxon>Bacteria</taxon>
        <taxon>Bacillati</taxon>
        <taxon>Bacillota</taxon>
        <taxon>Clostridia</taxon>
        <taxon>Eubacteriales</taxon>
        <taxon>Oscillospiraceae</taxon>
        <taxon>Fumia</taxon>
    </lineage>
</organism>
<proteinExistence type="predicted"/>
<dbReference type="AlphaFoldDB" id="A0A926I269"/>
<accession>A0A926I269</accession>
<sequence>MPNKACNGPEGNHTSVGPDDTFVPMFTNFPLTHFMHDEEGNILFEITDEDVERMRNYDIENKK</sequence>
<dbReference type="Proteomes" id="UP000610760">
    <property type="component" value="Unassembled WGS sequence"/>
</dbReference>
<comment type="caution">
    <text evidence="2">The sequence shown here is derived from an EMBL/GenBank/DDBJ whole genome shotgun (WGS) entry which is preliminary data.</text>
</comment>
<dbReference type="RefSeq" id="WP_249294140.1">
    <property type="nucleotide sequence ID" value="NZ_JACRSV010000001.1"/>
</dbReference>
<name>A0A926I269_9FIRM</name>
<evidence type="ECO:0000313" key="2">
    <source>
        <dbReference type="EMBL" id="MBC8559243.1"/>
    </source>
</evidence>
<feature type="region of interest" description="Disordered" evidence="1">
    <location>
        <begin position="1"/>
        <end position="20"/>
    </location>
</feature>
<evidence type="ECO:0000256" key="1">
    <source>
        <dbReference type="SAM" id="MobiDB-lite"/>
    </source>
</evidence>
<reference evidence="2" key="1">
    <citation type="submission" date="2020-08" db="EMBL/GenBank/DDBJ databases">
        <title>Genome public.</title>
        <authorList>
            <person name="Liu C."/>
            <person name="Sun Q."/>
        </authorList>
    </citation>
    <scope>NUCLEOTIDE SEQUENCE</scope>
    <source>
        <strain evidence="2">NSJ-33</strain>
    </source>
</reference>
<keyword evidence="3" id="KW-1185">Reference proteome</keyword>
<protein>
    <submittedName>
        <fullName evidence="2">Uncharacterized protein</fullName>
    </submittedName>
</protein>
<dbReference type="EMBL" id="JACRSV010000001">
    <property type="protein sequence ID" value="MBC8559243.1"/>
    <property type="molecule type" value="Genomic_DNA"/>
</dbReference>
<evidence type="ECO:0000313" key="3">
    <source>
        <dbReference type="Proteomes" id="UP000610760"/>
    </source>
</evidence>